<evidence type="ECO:0000256" key="2">
    <source>
        <dbReference type="SAM" id="SignalP"/>
    </source>
</evidence>
<evidence type="ECO:0000256" key="1">
    <source>
        <dbReference type="SAM" id="MobiDB-lite"/>
    </source>
</evidence>
<dbReference type="SMART" id="SM00869">
    <property type="entry name" value="Autotransporter"/>
    <property type="match status" value="1"/>
</dbReference>
<sequence length="413" mass="43697">MFPNKTPLAVALGLALNGLLAQQAQAQPPLTLTHPERPTTLAVTQPPQVWGGQGGNYKPPIPRPIESPLRDALSRLDPAAKEAALAQLAGADQASLAQATLSGASQVGNSALSTMRQLGHAANSSTQQIPLSGHDQARPGESRVWLQALGNTGRFEQAQGRKDFQQTTQGIVLGADWSLGNEWRLGLLGGKSHSTHEGSRFKGKLDSWHAGAYALRQSGPAALRLGAIHSDHDGTTQRHVAFSGYQDRLSANYAATSQQAFAEFGYTLGNARLSAEPFASLGYERYSRKAHQEKGGEAALKNSAQTQDNVSSTLGLRAASLTRLDNRMSLTPHLSAGWKHRYGSLDSSTTQVNPATARTFTNKGSGLARDSLVAEAGLDFNLSAGHSIGVAYNAELGGNSSSQGVMGQWQMAF</sequence>
<dbReference type="SUPFAM" id="SSF103515">
    <property type="entry name" value="Autotransporter"/>
    <property type="match status" value="1"/>
</dbReference>
<gene>
    <name evidence="4" type="ORF">SAMN05216598_1553</name>
</gene>
<reference evidence="5" key="1">
    <citation type="submission" date="2016-10" db="EMBL/GenBank/DDBJ databases">
        <authorList>
            <person name="Varghese N."/>
            <person name="Submissions S."/>
        </authorList>
    </citation>
    <scope>NUCLEOTIDE SEQUENCE [LARGE SCALE GENOMIC DNA]</scope>
    <source>
        <strain evidence="5">ATCC 23835</strain>
    </source>
</reference>
<evidence type="ECO:0000313" key="4">
    <source>
        <dbReference type="EMBL" id="SDS42609.1"/>
    </source>
</evidence>
<dbReference type="InterPro" id="IPR036709">
    <property type="entry name" value="Autotransporte_beta_dom_sf"/>
</dbReference>
<dbReference type="InterPro" id="IPR005546">
    <property type="entry name" value="Autotransporte_beta"/>
</dbReference>
<dbReference type="RefSeq" id="WP_090203718.1">
    <property type="nucleotide sequence ID" value="NZ_LT629777.1"/>
</dbReference>
<feature type="region of interest" description="Disordered" evidence="1">
    <location>
        <begin position="118"/>
        <end position="138"/>
    </location>
</feature>
<organism evidence="4 5">
    <name type="scientific">Pseudomonas asplenii</name>
    <dbReference type="NCBI Taxonomy" id="53407"/>
    <lineage>
        <taxon>Bacteria</taxon>
        <taxon>Pseudomonadati</taxon>
        <taxon>Pseudomonadota</taxon>
        <taxon>Gammaproteobacteria</taxon>
        <taxon>Pseudomonadales</taxon>
        <taxon>Pseudomonadaceae</taxon>
        <taxon>Pseudomonas</taxon>
    </lineage>
</organism>
<dbReference type="EMBL" id="LT629777">
    <property type="protein sequence ID" value="SDS42609.1"/>
    <property type="molecule type" value="Genomic_DNA"/>
</dbReference>
<proteinExistence type="predicted"/>
<dbReference type="GeneID" id="300206562"/>
<feature type="compositionally biased region" description="Polar residues" evidence="1">
    <location>
        <begin position="118"/>
        <end position="130"/>
    </location>
</feature>
<keyword evidence="2" id="KW-0732">Signal</keyword>
<dbReference type="Proteomes" id="UP000199524">
    <property type="component" value="Chromosome I"/>
</dbReference>
<evidence type="ECO:0000259" key="3">
    <source>
        <dbReference type="PROSITE" id="PS51208"/>
    </source>
</evidence>
<protein>
    <submittedName>
        <fullName evidence="4">Outer membrane autotransporter barrel domain-containing protein</fullName>
    </submittedName>
</protein>
<accession>A0A1H1S5T0</accession>
<dbReference type="InterPro" id="IPR006315">
    <property type="entry name" value="OM_autotransptr_brl_dom"/>
</dbReference>
<dbReference type="GO" id="GO:0019867">
    <property type="term" value="C:outer membrane"/>
    <property type="evidence" value="ECO:0007669"/>
    <property type="project" value="InterPro"/>
</dbReference>
<name>A0A1H1S5T0_9PSED</name>
<evidence type="ECO:0000313" key="5">
    <source>
        <dbReference type="Proteomes" id="UP000199524"/>
    </source>
</evidence>
<dbReference type="Pfam" id="PF03797">
    <property type="entry name" value="Autotransporter"/>
    <property type="match status" value="1"/>
</dbReference>
<feature type="chain" id="PRO_5009259638" evidence="2">
    <location>
        <begin position="27"/>
        <end position="413"/>
    </location>
</feature>
<dbReference type="NCBIfam" id="TIGR01414">
    <property type="entry name" value="autotrans_barl"/>
    <property type="match status" value="1"/>
</dbReference>
<keyword evidence="5" id="KW-1185">Reference proteome</keyword>
<dbReference type="AlphaFoldDB" id="A0A1H1S5T0"/>
<feature type="domain" description="Autotransporter" evidence="3">
    <location>
        <begin position="137"/>
        <end position="413"/>
    </location>
</feature>
<feature type="signal peptide" evidence="2">
    <location>
        <begin position="1"/>
        <end position="26"/>
    </location>
</feature>
<dbReference type="PROSITE" id="PS51208">
    <property type="entry name" value="AUTOTRANSPORTER"/>
    <property type="match status" value="1"/>
</dbReference>
<dbReference type="Gene3D" id="2.40.128.130">
    <property type="entry name" value="Autotransporter beta-domain"/>
    <property type="match status" value="1"/>
</dbReference>